<organism evidence="1 2">
    <name type="scientific">Shewanella yunxiaonensis</name>
    <dbReference type="NCBI Taxonomy" id="2829809"/>
    <lineage>
        <taxon>Bacteria</taxon>
        <taxon>Pseudomonadati</taxon>
        <taxon>Pseudomonadota</taxon>
        <taxon>Gammaproteobacteria</taxon>
        <taxon>Alteromonadales</taxon>
        <taxon>Shewanellaceae</taxon>
        <taxon>Shewanella</taxon>
    </lineage>
</organism>
<keyword evidence="2" id="KW-1185">Reference proteome</keyword>
<reference evidence="1 2" key="1">
    <citation type="submission" date="2021-04" db="EMBL/GenBank/DDBJ databases">
        <title>Novel species identification of genus Shewanella.</title>
        <authorList>
            <person name="Liu G."/>
        </authorList>
    </citation>
    <scope>NUCLEOTIDE SEQUENCE [LARGE SCALE GENOMIC DNA]</scope>
    <source>
        <strain evidence="1 2">FJAT-54481</strain>
    </source>
</reference>
<sequence length="462" mass="51746">MMKMIKGVMKGLSWILLSLLAFVVCAYLLLLAANMRDSEPSASALQLQRFTEQRMQAATGNNAYAYVMGFAAASDIDPLHFGNDRIKVINQTFNTDGNVREADKTIYSPTPMFPEVFTQLATTCQFQNLTCQQQLIAEQDQLTSLLQQQDWLLARYQKLLAFNEWHENVPVSTQTPMPDYRLITKAQTLLMTHAWLLATQQDAIAVNRLLTADIHFWRKALADADTLLSKLVITGLIKNDLGWANLILQQLTPDNVAAATPQIWALPFNDEERAMLPALAGEWALFNNTIKHDLRSQQMDSSIANDLSILLLKPLIQKQESANRYADLVLSINDTLQVTYEQLPAAIEHLNNLPPNKIAAGVPFKLYNPVGELMLAGNHVALGSYAAKVADLEGLRRMSVMLAEFRSRGLSASELQQQLSQSTLHNPYTDQPYLWDAVQQSVIFNGLNGSSYRFLYKQSSVL</sequence>
<dbReference type="Proteomes" id="UP000679575">
    <property type="component" value="Chromosome"/>
</dbReference>
<protein>
    <submittedName>
        <fullName evidence="1">Uncharacterized protein</fullName>
    </submittedName>
</protein>
<name>A0ABX7YY72_9GAMM</name>
<accession>A0ABX7YY72</accession>
<dbReference type="RefSeq" id="WP_212596222.1">
    <property type="nucleotide sequence ID" value="NZ_CP073587.1"/>
</dbReference>
<dbReference type="EMBL" id="CP073587">
    <property type="protein sequence ID" value="QUN07219.1"/>
    <property type="molecule type" value="Genomic_DNA"/>
</dbReference>
<evidence type="ECO:0000313" key="2">
    <source>
        <dbReference type="Proteomes" id="UP000679575"/>
    </source>
</evidence>
<gene>
    <name evidence="1" type="ORF">KDN34_07280</name>
</gene>
<proteinExistence type="predicted"/>
<evidence type="ECO:0000313" key="1">
    <source>
        <dbReference type="EMBL" id="QUN07219.1"/>
    </source>
</evidence>